<dbReference type="Pfam" id="PF07980">
    <property type="entry name" value="SusD_RagB"/>
    <property type="match status" value="1"/>
</dbReference>
<dbReference type="Proteomes" id="UP001167871">
    <property type="component" value="Unassembled WGS sequence"/>
</dbReference>
<feature type="non-terminal residue" evidence="7">
    <location>
        <position position="1"/>
    </location>
</feature>
<evidence type="ECO:0000313" key="8">
    <source>
        <dbReference type="Proteomes" id="UP001167871"/>
    </source>
</evidence>
<proteinExistence type="inferred from homology"/>
<evidence type="ECO:0000256" key="3">
    <source>
        <dbReference type="ARBA" id="ARBA00022729"/>
    </source>
</evidence>
<comment type="subcellular location">
    <subcellularLocation>
        <location evidence="1">Cell outer membrane</location>
    </subcellularLocation>
</comment>
<evidence type="ECO:0000313" key="7">
    <source>
        <dbReference type="EMBL" id="MDN0048315.1"/>
    </source>
</evidence>
<evidence type="ECO:0000256" key="2">
    <source>
        <dbReference type="ARBA" id="ARBA00006275"/>
    </source>
</evidence>
<accession>A0ABT7X2N6</accession>
<dbReference type="RefSeq" id="WP_301639008.1">
    <property type="nucleotide sequence ID" value="NZ_JAUEII010000003.1"/>
</dbReference>
<keyword evidence="3" id="KW-0732">Signal</keyword>
<comment type="caution">
    <text evidence="7">The sequence shown here is derived from an EMBL/GenBank/DDBJ whole genome shotgun (WGS) entry which is preliminary data.</text>
</comment>
<evidence type="ECO:0000256" key="5">
    <source>
        <dbReference type="ARBA" id="ARBA00023237"/>
    </source>
</evidence>
<evidence type="ECO:0000256" key="4">
    <source>
        <dbReference type="ARBA" id="ARBA00023136"/>
    </source>
</evidence>
<reference evidence="7" key="2">
    <citation type="submission" date="2024-05" db="EMBL/GenBank/DDBJ databases">
        <title>Identification and characterization of horizontal gene transfer across gut microbiota members of farm animals based on homology search.</title>
        <authorList>
            <person name="Schwarzerova J."/>
            <person name="Nykrynova M."/>
            <person name="Jureckova K."/>
            <person name="Cejkova D."/>
            <person name="Rychlik I."/>
        </authorList>
    </citation>
    <scope>NUCLEOTIDE SEQUENCE</scope>
    <source>
        <strain evidence="7">84_SSukc20</strain>
    </source>
</reference>
<protein>
    <submittedName>
        <fullName evidence="7">RagB/SusD family nutrient uptake outer membrane protein</fullName>
    </submittedName>
</protein>
<organism evidence="7 8">
    <name type="scientific">Bacteroides gallinaceum</name>
    <dbReference type="NCBI Taxonomy" id="1462571"/>
    <lineage>
        <taxon>Bacteria</taxon>
        <taxon>Pseudomonadati</taxon>
        <taxon>Bacteroidota</taxon>
        <taxon>Bacteroidia</taxon>
        <taxon>Bacteroidales</taxon>
        <taxon>Bacteroidaceae</taxon>
        <taxon>Bacteroides</taxon>
    </lineage>
</organism>
<keyword evidence="5" id="KW-0998">Cell outer membrane</keyword>
<dbReference type="EMBL" id="JAUEII010000003">
    <property type="protein sequence ID" value="MDN0048315.1"/>
    <property type="molecule type" value="Genomic_DNA"/>
</dbReference>
<feature type="domain" description="RagB/SusD" evidence="6">
    <location>
        <begin position="93"/>
        <end position="325"/>
    </location>
</feature>
<name>A0ABT7X2N6_9BACE</name>
<dbReference type="InterPro" id="IPR011990">
    <property type="entry name" value="TPR-like_helical_dom_sf"/>
</dbReference>
<evidence type="ECO:0000256" key="1">
    <source>
        <dbReference type="ARBA" id="ARBA00004442"/>
    </source>
</evidence>
<dbReference type="InterPro" id="IPR012944">
    <property type="entry name" value="SusD_RagB_dom"/>
</dbReference>
<reference evidence="7" key="1">
    <citation type="submission" date="2023-06" db="EMBL/GenBank/DDBJ databases">
        <authorList>
            <person name="Zeman M."/>
            <person name="Kubasova T."/>
            <person name="Jahodarova E."/>
            <person name="Nykrynova M."/>
            <person name="Rychlik I."/>
        </authorList>
    </citation>
    <scope>NUCLEOTIDE SEQUENCE</scope>
    <source>
        <strain evidence="7">84_SSukc20</strain>
    </source>
</reference>
<keyword evidence="4" id="KW-0472">Membrane</keyword>
<dbReference type="Gene3D" id="1.25.40.390">
    <property type="match status" value="1"/>
</dbReference>
<evidence type="ECO:0000259" key="6">
    <source>
        <dbReference type="Pfam" id="PF07980"/>
    </source>
</evidence>
<dbReference type="SUPFAM" id="SSF48452">
    <property type="entry name" value="TPR-like"/>
    <property type="match status" value="1"/>
</dbReference>
<sequence>IDFIIQDLQEAAEALPAFKEIASSDEGRVSSEAAYAFLSRVALYEGTWQKFHEGNGQNTERSRQLLDMAAQAANEVINSGTFELFKPAELGIWAYKYLFILENEKSNPAGITKSVNKEYIFTRRHDGVINPIGFNITQGRLGNALYVTRKMANMYLQSNGLPIDPETWNYSEMDTEYEGRDNRMQNTLMVPGRNYWSTGGGRIDWTGSAEEIANAAFKNFSPATGTGYFPQKWCCERDGVATGKEGYDYPIIRYAEVLLNYAEAVFERDNEISDADLAKSLNLVRKRVNPEMPDLTNGFVSSNGLDMRTEIRRERTVELFDECFRLI</sequence>
<gene>
    <name evidence="7" type="ORF">QVO10_02730</name>
</gene>
<keyword evidence="8" id="KW-1185">Reference proteome</keyword>
<comment type="similarity">
    <text evidence="2">Belongs to the SusD family.</text>
</comment>